<dbReference type="SMR" id="B4KIR8"/>
<dbReference type="GO" id="GO:0005634">
    <property type="term" value="C:nucleus"/>
    <property type="evidence" value="ECO:0007669"/>
    <property type="project" value="UniProtKB-SubCell"/>
</dbReference>
<dbReference type="PANTHER" id="PTHR33588">
    <property type="entry name" value="CILIA- AND FLAGELLA-ASSOCIATED PROTEIN 299"/>
    <property type="match status" value="1"/>
</dbReference>
<accession>B4KIR8</accession>
<evidence type="ECO:0000313" key="8">
    <source>
        <dbReference type="Proteomes" id="UP000009192"/>
    </source>
</evidence>
<proteinExistence type="predicted"/>
<name>B4KIR8_DROMO</name>
<keyword evidence="6" id="KW-0539">Nucleus</keyword>
<sequence>MPYTADYRLLNFNTYDEYLNSSTNSDAKKYLRSAKIIKQVIKLGYHTNATIYEEDEFYEIKKNLLDQINPVSHHFVLFSSYRTSSDPALCALAEREASNMQKKLSTIIFLQLRQRTGLDISGYIDYEDSLRLNSLQMIGCTNWQAIFEGRILLRPKHTDLSFYDWHSGSVYFNNTSNYDVMHMGISLLFKYKGDLKFIPVSVTDGPFKENVKRTAILSPLYGMVVLYDHIVRKAT</sequence>
<reference evidence="7 8" key="1">
    <citation type="journal article" date="2007" name="Nature">
        <title>Evolution of genes and genomes on the Drosophila phylogeny.</title>
        <authorList>
            <consortium name="Drosophila 12 Genomes Consortium"/>
            <person name="Clark A.G."/>
            <person name="Eisen M.B."/>
            <person name="Smith D.R."/>
            <person name="Bergman C.M."/>
            <person name="Oliver B."/>
            <person name="Markow T.A."/>
            <person name="Kaufman T.C."/>
            <person name="Kellis M."/>
            <person name="Gelbart W."/>
            <person name="Iyer V.N."/>
            <person name="Pollard D.A."/>
            <person name="Sackton T.B."/>
            <person name="Larracuente A.M."/>
            <person name="Singh N.D."/>
            <person name="Abad J.P."/>
            <person name="Abt D.N."/>
            <person name="Adryan B."/>
            <person name="Aguade M."/>
            <person name="Akashi H."/>
            <person name="Anderson W.W."/>
            <person name="Aquadro C.F."/>
            <person name="Ardell D.H."/>
            <person name="Arguello R."/>
            <person name="Artieri C.G."/>
            <person name="Barbash D.A."/>
            <person name="Barker D."/>
            <person name="Barsanti P."/>
            <person name="Batterham P."/>
            <person name="Batzoglou S."/>
            <person name="Begun D."/>
            <person name="Bhutkar A."/>
            <person name="Blanco E."/>
            <person name="Bosak S.A."/>
            <person name="Bradley R.K."/>
            <person name="Brand A.D."/>
            <person name="Brent M.R."/>
            <person name="Brooks A.N."/>
            <person name="Brown R.H."/>
            <person name="Butlin R.K."/>
            <person name="Caggese C."/>
            <person name="Calvi B.R."/>
            <person name="Bernardo de Carvalho A."/>
            <person name="Caspi A."/>
            <person name="Castrezana S."/>
            <person name="Celniker S.E."/>
            <person name="Chang J.L."/>
            <person name="Chapple C."/>
            <person name="Chatterji S."/>
            <person name="Chinwalla A."/>
            <person name="Civetta A."/>
            <person name="Clifton S.W."/>
            <person name="Comeron J.M."/>
            <person name="Costello J.C."/>
            <person name="Coyne J.A."/>
            <person name="Daub J."/>
            <person name="David R.G."/>
            <person name="Delcher A.L."/>
            <person name="Delehaunty K."/>
            <person name="Do C.B."/>
            <person name="Ebling H."/>
            <person name="Edwards K."/>
            <person name="Eickbush T."/>
            <person name="Evans J.D."/>
            <person name="Filipski A."/>
            <person name="Findeiss S."/>
            <person name="Freyhult E."/>
            <person name="Fulton L."/>
            <person name="Fulton R."/>
            <person name="Garcia A.C."/>
            <person name="Gardiner A."/>
            <person name="Garfield D.A."/>
            <person name="Garvin B.E."/>
            <person name="Gibson G."/>
            <person name="Gilbert D."/>
            <person name="Gnerre S."/>
            <person name="Godfrey J."/>
            <person name="Good R."/>
            <person name="Gotea V."/>
            <person name="Gravely B."/>
            <person name="Greenberg A.J."/>
            <person name="Griffiths-Jones S."/>
            <person name="Gross S."/>
            <person name="Guigo R."/>
            <person name="Gustafson E.A."/>
            <person name="Haerty W."/>
            <person name="Hahn M.W."/>
            <person name="Halligan D.L."/>
            <person name="Halpern A.L."/>
            <person name="Halter G.M."/>
            <person name="Han M.V."/>
            <person name="Heger A."/>
            <person name="Hillier L."/>
            <person name="Hinrichs A.S."/>
            <person name="Holmes I."/>
            <person name="Hoskins R.A."/>
            <person name="Hubisz M.J."/>
            <person name="Hultmark D."/>
            <person name="Huntley M.A."/>
            <person name="Jaffe D.B."/>
            <person name="Jagadeeshan S."/>
            <person name="Jeck W.R."/>
            <person name="Johnson J."/>
            <person name="Jones C.D."/>
            <person name="Jordan W.C."/>
            <person name="Karpen G.H."/>
            <person name="Kataoka E."/>
            <person name="Keightley P.D."/>
            <person name="Kheradpour P."/>
            <person name="Kirkness E.F."/>
            <person name="Koerich L.B."/>
            <person name="Kristiansen K."/>
            <person name="Kudrna D."/>
            <person name="Kulathinal R.J."/>
            <person name="Kumar S."/>
            <person name="Kwok R."/>
            <person name="Lander E."/>
            <person name="Langley C.H."/>
            <person name="Lapoint R."/>
            <person name="Lazzaro B.P."/>
            <person name="Lee S.J."/>
            <person name="Levesque L."/>
            <person name="Li R."/>
            <person name="Lin C.F."/>
            <person name="Lin M.F."/>
            <person name="Lindblad-Toh K."/>
            <person name="Llopart A."/>
            <person name="Long M."/>
            <person name="Low L."/>
            <person name="Lozovsky E."/>
            <person name="Lu J."/>
            <person name="Luo M."/>
            <person name="Machado C.A."/>
            <person name="Makalowski W."/>
            <person name="Marzo M."/>
            <person name="Matsuda M."/>
            <person name="Matzkin L."/>
            <person name="McAllister B."/>
            <person name="McBride C.S."/>
            <person name="McKernan B."/>
            <person name="McKernan K."/>
            <person name="Mendez-Lago M."/>
            <person name="Minx P."/>
            <person name="Mollenhauer M.U."/>
            <person name="Montooth K."/>
            <person name="Mount S.M."/>
            <person name="Mu X."/>
            <person name="Myers E."/>
            <person name="Negre B."/>
            <person name="Newfeld S."/>
            <person name="Nielsen R."/>
            <person name="Noor M.A."/>
            <person name="O'Grady P."/>
            <person name="Pachter L."/>
            <person name="Papaceit M."/>
            <person name="Parisi M.J."/>
            <person name="Parisi M."/>
            <person name="Parts L."/>
            <person name="Pedersen J.S."/>
            <person name="Pesole G."/>
            <person name="Phillippy A.M."/>
            <person name="Ponting C.P."/>
            <person name="Pop M."/>
            <person name="Porcelli D."/>
            <person name="Powell J.R."/>
            <person name="Prohaska S."/>
            <person name="Pruitt K."/>
            <person name="Puig M."/>
            <person name="Quesneville H."/>
            <person name="Ram K.R."/>
            <person name="Rand D."/>
            <person name="Rasmussen M.D."/>
            <person name="Reed L.K."/>
            <person name="Reenan R."/>
            <person name="Reily A."/>
            <person name="Remington K.A."/>
            <person name="Rieger T.T."/>
            <person name="Ritchie M.G."/>
            <person name="Robin C."/>
            <person name="Rogers Y.H."/>
            <person name="Rohde C."/>
            <person name="Rozas J."/>
            <person name="Rubenfield M.J."/>
            <person name="Ruiz A."/>
            <person name="Russo S."/>
            <person name="Salzberg S.L."/>
            <person name="Sanchez-Gracia A."/>
            <person name="Saranga D.J."/>
            <person name="Sato H."/>
            <person name="Schaeffer S.W."/>
            <person name="Schatz M.C."/>
            <person name="Schlenke T."/>
            <person name="Schwartz R."/>
            <person name="Segarra C."/>
            <person name="Singh R.S."/>
            <person name="Sirot L."/>
            <person name="Sirota M."/>
            <person name="Sisneros N.B."/>
            <person name="Smith C.D."/>
            <person name="Smith T.F."/>
            <person name="Spieth J."/>
            <person name="Stage D.E."/>
            <person name="Stark A."/>
            <person name="Stephan W."/>
            <person name="Strausberg R.L."/>
            <person name="Strempel S."/>
            <person name="Sturgill D."/>
            <person name="Sutton G."/>
            <person name="Sutton G.G."/>
            <person name="Tao W."/>
            <person name="Teichmann S."/>
            <person name="Tobari Y.N."/>
            <person name="Tomimura Y."/>
            <person name="Tsolas J.M."/>
            <person name="Valente V.L."/>
            <person name="Venter E."/>
            <person name="Venter J.C."/>
            <person name="Vicario S."/>
            <person name="Vieira F.G."/>
            <person name="Vilella A.J."/>
            <person name="Villasante A."/>
            <person name="Walenz B."/>
            <person name="Wang J."/>
            <person name="Wasserman M."/>
            <person name="Watts T."/>
            <person name="Wilson D."/>
            <person name="Wilson R.K."/>
            <person name="Wing R.A."/>
            <person name="Wolfner M.F."/>
            <person name="Wong A."/>
            <person name="Wong G.K."/>
            <person name="Wu C.I."/>
            <person name="Wu G."/>
            <person name="Yamamoto D."/>
            <person name="Yang H.P."/>
            <person name="Yang S.P."/>
            <person name="Yorke J.A."/>
            <person name="Yoshida K."/>
            <person name="Zdobnov E."/>
            <person name="Zhang P."/>
            <person name="Zhang Y."/>
            <person name="Zimin A.V."/>
            <person name="Baldwin J."/>
            <person name="Abdouelleil A."/>
            <person name="Abdulkadir J."/>
            <person name="Abebe A."/>
            <person name="Abera B."/>
            <person name="Abreu J."/>
            <person name="Acer S.C."/>
            <person name="Aftuck L."/>
            <person name="Alexander A."/>
            <person name="An P."/>
            <person name="Anderson E."/>
            <person name="Anderson S."/>
            <person name="Arachi H."/>
            <person name="Azer M."/>
            <person name="Bachantsang P."/>
            <person name="Barry A."/>
            <person name="Bayul T."/>
            <person name="Berlin A."/>
            <person name="Bessette D."/>
            <person name="Bloom T."/>
            <person name="Blye J."/>
            <person name="Boguslavskiy L."/>
            <person name="Bonnet C."/>
            <person name="Boukhgalter B."/>
            <person name="Bourzgui I."/>
            <person name="Brown A."/>
            <person name="Cahill P."/>
            <person name="Channer S."/>
            <person name="Cheshatsang Y."/>
            <person name="Chuda L."/>
            <person name="Citroen M."/>
            <person name="Collymore A."/>
            <person name="Cooke P."/>
            <person name="Costello M."/>
            <person name="D'Aco K."/>
            <person name="Daza R."/>
            <person name="De Haan G."/>
            <person name="DeGray S."/>
            <person name="DeMaso C."/>
            <person name="Dhargay N."/>
            <person name="Dooley K."/>
            <person name="Dooley E."/>
            <person name="Doricent M."/>
            <person name="Dorje P."/>
            <person name="Dorjee K."/>
            <person name="Dupes A."/>
            <person name="Elong R."/>
            <person name="Falk J."/>
            <person name="Farina A."/>
            <person name="Faro S."/>
            <person name="Ferguson D."/>
            <person name="Fisher S."/>
            <person name="Foley C.D."/>
            <person name="Franke A."/>
            <person name="Friedrich D."/>
            <person name="Gadbois L."/>
            <person name="Gearin G."/>
            <person name="Gearin C.R."/>
            <person name="Giannoukos G."/>
            <person name="Goode T."/>
            <person name="Graham J."/>
            <person name="Grandbois E."/>
            <person name="Grewal S."/>
            <person name="Gyaltsen K."/>
            <person name="Hafez N."/>
            <person name="Hagos B."/>
            <person name="Hall J."/>
            <person name="Henson C."/>
            <person name="Hollinger A."/>
            <person name="Honan T."/>
            <person name="Huard M.D."/>
            <person name="Hughes L."/>
            <person name="Hurhula B."/>
            <person name="Husby M.E."/>
            <person name="Kamat A."/>
            <person name="Kanga B."/>
            <person name="Kashin S."/>
            <person name="Khazanovich D."/>
            <person name="Kisner P."/>
            <person name="Lance K."/>
            <person name="Lara M."/>
            <person name="Lee W."/>
            <person name="Lennon N."/>
            <person name="Letendre F."/>
            <person name="LeVine R."/>
            <person name="Lipovsky A."/>
            <person name="Liu X."/>
            <person name="Liu J."/>
            <person name="Liu S."/>
            <person name="Lokyitsang T."/>
            <person name="Lokyitsang Y."/>
            <person name="Lubonja R."/>
            <person name="Lui A."/>
            <person name="MacDonald P."/>
            <person name="Magnisalis V."/>
            <person name="Maru K."/>
            <person name="Matthews C."/>
            <person name="McCusker W."/>
            <person name="McDonough S."/>
            <person name="Mehta T."/>
            <person name="Meldrim J."/>
            <person name="Meneus L."/>
            <person name="Mihai O."/>
            <person name="Mihalev A."/>
            <person name="Mihova T."/>
            <person name="Mittelman R."/>
            <person name="Mlenga V."/>
            <person name="Montmayeur A."/>
            <person name="Mulrain L."/>
            <person name="Navidi A."/>
            <person name="Naylor J."/>
            <person name="Negash T."/>
            <person name="Nguyen T."/>
            <person name="Nguyen N."/>
            <person name="Nicol R."/>
            <person name="Norbu C."/>
            <person name="Norbu N."/>
            <person name="Novod N."/>
            <person name="O'Neill B."/>
            <person name="Osman S."/>
            <person name="Markiewicz E."/>
            <person name="Oyono O.L."/>
            <person name="Patti C."/>
            <person name="Phunkhang P."/>
            <person name="Pierre F."/>
            <person name="Priest M."/>
            <person name="Raghuraman S."/>
            <person name="Rege F."/>
            <person name="Reyes R."/>
            <person name="Rise C."/>
            <person name="Rogov P."/>
            <person name="Ross K."/>
            <person name="Ryan E."/>
            <person name="Settipalli S."/>
            <person name="Shea T."/>
            <person name="Sherpa N."/>
            <person name="Shi L."/>
            <person name="Shih D."/>
            <person name="Sparrow T."/>
            <person name="Spaulding J."/>
            <person name="Stalker J."/>
            <person name="Stange-Thomann N."/>
            <person name="Stavropoulos S."/>
            <person name="Stone C."/>
            <person name="Strader C."/>
            <person name="Tesfaye S."/>
            <person name="Thomson T."/>
            <person name="Thoulutsang Y."/>
            <person name="Thoulutsang D."/>
            <person name="Topham K."/>
            <person name="Topping I."/>
            <person name="Tsamla T."/>
            <person name="Vassiliev H."/>
            <person name="Vo A."/>
            <person name="Wangchuk T."/>
            <person name="Wangdi T."/>
            <person name="Weiand M."/>
            <person name="Wilkinson J."/>
            <person name="Wilson A."/>
            <person name="Yadav S."/>
            <person name="Young G."/>
            <person name="Yu Q."/>
            <person name="Zembek L."/>
            <person name="Zhong D."/>
            <person name="Zimmer A."/>
            <person name="Zwirko Z."/>
            <person name="Jaffe D.B."/>
            <person name="Alvarez P."/>
            <person name="Brockman W."/>
            <person name="Butler J."/>
            <person name="Chin C."/>
            <person name="Gnerre S."/>
            <person name="Grabherr M."/>
            <person name="Kleber M."/>
            <person name="Mauceli E."/>
            <person name="MacCallum I."/>
        </authorList>
    </citation>
    <scope>NUCLEOTIDE SEQUENCE [LARGE SCALE GENOMIC DNA]</scope>
    <source>
        <strain evidence="8">Tucson 15081-1352.22</strain>
    </source>
</reference>
<organism evidence="7 8">
    <name type="scientific">Drosophila mojavensis</name>
    <name type="common">Fruit fly</name>
    <dbReference type="NCBI Taxonomy" id="7230"/>
    <lineage>
        <taxon>Eukaryota</taxon>
        <taxon>Metazoa</taxon>
        <taxon>Ecdysozoa</taxon>
        <taxon>Arthropoda</taxon>
        <taxon>Hexapoda</taxon>
        <taxon>Insecta</taxon>
        <taxon>Pterygota</taxon>
        <taxon>Neoptera</taxon>
        <taxon>Endopterygota</taxon>
        <taxon>Diptera</taxon>
        <taxon>Brachycera</taxon>
        <taxon>Muscomorpha</taxon>
        <taxon>Ephydroidea</taxon>
        <taxon>Drosophilidae</taxon>
        <taxon>Drosophila</taxon>
    </lineage>
</organism>
<evidence type="ECO:0000256" key="5">
    <source>
        <dbReference type="ARBA" id="ARBA00022490"/>
    </source>
</evidence>
<keyword evidence="8" id="KW-1185">Reference proteome</keyword>
<dbReference type="AlphaFoldDB" id="B4KIR8"/>
<keyword evidence="5" id="KW-0963">Cytoplasm</keyword>
<protein>
    <recommendedName>
        <fullName evidence="4">Cilia- and flagella-associated protein 299</fullName>
    </recommendedName>
</protein>
<dbReference type="PANTHER" id="PTHR33588:SF1">
    <property type="entry name" value="CILIA- AND FLAGELLA-ASSOCIATED PROTEIN 299"/>
    <property type="match status" value="1"/>
</dbReference>
<gene>
    <name evidence="7" type="primary">Dmoj\GI17675</name>
    <name evidence="7" type="ORF">Dmoj_GI17675</name>
</gene>
<dbReference type="InParanoid" id="B4KIR8"/>
<dbReference type="OrthoDB" id="2136125at2759"/>
<dbReference type="HOGENOM" id="CLU_070912_1_0_1"/>
<evidence type="ECO:0000256" key="4">
    <source>
        <dbReference type="ARBA" id="ARBA00021436"/>
    </source>
</evidence>
<dbReference type="EMBL" id="CH933807">
    <property type="protein sequence ID" value="EDW12424.2"/>
    <property type="molecule type" value="Genomic_DNA"/>
</dbReference>
<evidence type="ECO:0000256" key="6">
    <source>
        <dbReference type="ARBA" id="ARBA00023242"/>
    </source>
</evidence>
<evidence type="ECO:0000256" key="2">
    <source>
        <dbReference type="ARBA" id="ARBA00004123"/>
    </source>
</evidence>
<comment type="subcellular location">
    <subcellularLocation>
        <location evidence="3">Cytoplasm</location>
    </subcellularLocation>
    <subcellularLocation>
        <location evidence="2">Nucleus</location>
    </subcellularLocation>
</comment>
<dbReference type="Proteomes" id="UP000009192">
    <property type="component" value="Unassembled WGS sequence"/>
</dbReference>
<evidence type="ECO:0000313" key="7">
    <source>
        <dbReference type="EMBL" id="EDW12424.2"/>
    </source>
</evidence>
<comment type="function">
    <text evidence="1">May be involved in spermatogenesis.</text>
</comment>
<dbReference type="KEGG" id="dmo:Dmoj_GI17675"/>
<evidence type="ECO:0000256" key="3">
    <source>
        <dbReference type="ARBA" id="ARBA00004496"/>
    </source>
</evidence>
<evidence type="ECO:0000256" key="1">
    <source>
        <dbReference type="ARBA" id="ARBA00003056"/>
    </source>
</evidence>
<dbReference type="eggNOG" id="ENOG502QSP8">
    <property type="taxonomic scope" value="Eukaryota"/>
</dbReference>
<dbReference type="InterPro" id="IPR027887">
    <property type="entry name" value="DUF4464"/>
</dbReference>
<dbReference type="GO" id="GO:0005737">
    <property type="term" value="C:cytoplasm"/>
    <property type="evidence" value="ECO:0007669"/>
    <property type="project" value="UniProtKB-SubCell"/>
</dbReference>
<dbReference type="Pfam" id="PF14713">
    <property type="entry name" value="DUF4464"/>
    <property type="match status" value="1"/>
</dbReference>